<dbReference type="RefSeq" id="WP_008678699.1">
    <property type="nucleotide sequence ID" value="NZ_ANOH01000188.1"/>
</dbReference>
<feature type="transmembrane region" description="Helical" evidence="1">
    <location>
        <begin position="38"/>
        <end position="58"/>
    </location>
</feature>
<keyword evidence="3" id="KW-1185">Reference proteome</keyword>
<dbReference type="AlphaFoldDB" id="M5UDF1"/>
<reference evidence="2 3" key="1">
    <citation type="journal article" date="2013" name="Mar. Genomics">
        <title>Expression of sulfatases in Rhodopirellula baltica and the diversity of sulfatases in the genus Rhodopirellula.</title>
        <authorList>
            <person name="Wegner C.E."/>
            <person name="Richter-Heitmann T."/>
            <person name="Klindworth A."/>
            <person name="Klockow C."/>
            <person name="Richter M."/>
            <person name="Achstetter T."/>
            <person name="Glockner F.O."/>
            <person name="Harder J."/>
        </authorList>
    </citation>
    <scope>NUCLEOTIDE SEQUENCE [LARGE SCALE GENOMIC DNA]</scope>
    <source>
        <strain evidence="2 3">SM41</strain>
    </source>
</reference>
<dbReference type="EMBL" id="ANOH01000188">
    <property type="protein sequence ID" value="EMI55881.1"/>
    <property type="molecule type" value="Genomic_DNA"/>
</dbReference>
<keyword evidence="1" id="KW-0472">Membrane</keyword>
<dbReference type="PATRIC" id="fig|1263870.3.peg.2827"/>
<feature type="transmembrane region" description="Helical" evidence="1">
    <location>
        <begin position="64"/>
        <end position="82"/>
    </location>
</feature>
<feature type="transmembrane region" description="Helical" evidence="1">
    <location>
        <begin position="103"/>
        <end position="125"/>
    </location>
</feature>
<evidence type="ECO:0000313" key="3">
    <source>
        <dbReference type="Proteomes" id="UP000011885"/>
    </source>
</evidence>
<comment type="caution">
    <text evidence="2">The sequence shown here is derived from an EMBL/GenBank/DDBJ whole genome shotgun (WGS) entry which is preliminary data.</text>
</comment>
<name>M5UDF1_9BACT</name>
<evidence type="ECO:0000313" key="2">
    <source>
        <dbReference type="EMBL" id="EMI55881.1"/>
    </source>
</evidence>
<accession>M5UDF1</accession>
<evidence type="ECO:0000256" key="1">
    <source>
        <dbReference type="SAM" id="Phobius"/>
    </source>
</evidence>
<proteinExistence type="predicted"/>
<gene>
    <name evidence="2" type="ORF">RSSM_02660</name>
</gene>
<keyword evidence="1" id="KW-0812">Transmembrane</keyword>
<protein>
    <submittedName>
        <fullName evidence="2">Membrane protein</fullName>
    </submittedName>
</protein>
<feature type="transmembrane region" description="Helical" evidence="1">
    <location>
        <begin position="6"/>
        <end position="26"/>
    </location>
</feature>
<organism evidence="2 3">
    <name type="scientific">Rhodopirellula sallentina SM41</name>
    <dbReference type="NCBI Taxonomy" id="1263870"/>
    <lineage>
        <taxon>Bacteria</taxon>
        <taxon>Pseudomonadati</taxon>
        <taxon>Planctomycetota</taxon>
        <taxon>Planctomycetia</taxon>
        <taxon>Pirellulales</taxon>
        <taxon>Pirellulaceae</taxon>
        <taxon>Rhodopirellula</taxon>
    </lineage>
</organism>
<sequence length="128" mass="13232">MLFNENHVAMASFLGTPLAGAALLAFNAQQCGHRGQAVFVLLCGFSFSIAVLVLAAAVGELIPGHFGVLIGAGYAFAMKSITTNMFGSELEKSTPPRLAGLRVIGVTVCSIVTLISLMYIGAISLSVV</sequence>
<dbReference type="Proteomes" id="UP000011885">
    <property type="component" value="Unassembled WGS sequence"/>
</dbReference>
<keyword evidence="1" id="KW-1133">Transmembrane helix</keyword>